<comment type="caution">
    <text evidence="7">The sequence shown here is derived from an EMBL/GenBank/DDBJ whole genome shotgun (WGS) entry which is preliminary data.</text>
</comment>
<dbReference type="PANTHER" id="PTHR43785:SF14">
    <property type="entry name" value="GLUTAMINE SYNTHETASE"/>
    <property type="match status" value="1"/>
</dbReference>
<name>A0A919B658_9ACTN</name>
<gene>
    <name evidence="7" type="ORF">GCM10010218_39010</name>
</gene>
<reference evidence="7" key="2">
    <citation type="submission" date="2020-09" db="EMBL/GenBank/DDBJ databases">
        <authorList>
            <person name="Sun Q."/>
            <person name="Ohkuma M."/>
        </authorList>
    </citation>
    <scope>NUCLEOTIDE SEQUENCE</scope>
    <source>
        <strain evidence="7">JCM 4059</strain>
    </source>
</reference>
<dbReference type="AlphaFoldDB" id="A0A919B658"/>
<evidence type="ECO:0000256" key="1">
    <source>
        <dbReference type="ARBA" id="ARBA00009897"/>
    </source>
</evidence>
<keyword evidence="2" id="KW-0436">Ligase</keyword>
<dbReference type="Pfam" id="PF00120">
    <property type="entry name" value="Gln-synt_C"/>
    <property type="match status" value="1"/>
</dbReference>
<dbReference type="SUPFAM" id="SSF55931">
    <property type="entry name" value="Glutamine synthetase/guanido kinase"/>
    <property type="match status" value="1"/>
</dbReference>
<dbReference type="Gene3D" id="3.10.20.70">
    <property type="entry name" value="Glutamine synthetase, N-terminal domain"/>
    <property type="match status" value="1"/>
</dbReference>
<evidence type="ECO:0000256" key="2">
    <source>
        <dbReference type="ARBA" id="ARBA00022598"/>
    </source>
</evidence>
<dbReference type="Gene3D" id="3.30.590.10">
    <property type="entry name" value="Glutamine synthetase/guanido kinase, catalytic domain"/>
    <property type="match status" value="1"/>
</dbReference>
<dbReference type="GO" id="GO:0004356">
    <property type="term" value="F:glutamine synthetase activity"/>
    <property type="evidence" value="ECO:0007669"/>
    <property type="project" value="InterPro"/>
</dbReference>
<keyword evidence="8" id="KW-1185">Reference proteome</keyword>
<evidence type="ECO:0000313" key="7">
    <source>
        <dbReference type="EMBL" id="GHF53983.1"/>
    </source>
</evidence>
<dbReference type="PANTHER" id="PTHR43785">
    <property type="entry name" value="GAMMA-GLUTAMYLPUTRESCINE SYNTHETASE"/>
    <property type="match status" value="1"/>
</dbReference>
<dbReference type="Proteomes" id="UP000638313">
    <property type="component" value="Unassembled WGS sequence"/>
</dbReference>
<proteinExistence type="inferred from homology"/>
<feature type="region of interest" description="Disordered" evidence="5">
    <location>
        <begin position="384"/>
        <end position="403"/>
    </location>
</feature>
<evidence type="ECO:0000256" key="3">
    <source>
        <dbReference type="PROSITE-ProRule" id="PRU01331"/>
    </source>
</evidence>
<reference evidence="7" key="1">
    <citation type="journal article" date="2014" name="Int. J. Syst. Evol. Microbiol.">
        <title>Complete genome sequence of Corynebacterium casei LMG S-19264T (=DSM 44701T), isolated from a smear-ripened cheese.</title>
        <authorList>
            <consortium name="US DOE Joint Genome Institute (JGI-PGF)"/>
            <person name="Walter F."/>
            <person name="Albersmeier A."/>
            <person name="Kalinowski J."/>
            <person name="Ruckert C."/>
        </authorList>
    </citation>
    <scope>NUCLEOTIDE SEQUENCE</scope>
    <source>
        <strain evidence="7">JCM 4059</strain>
    </source>
</reference>
<dbReference type="PROSITE" id="PS51987">
    <property type="entry name" value="GS_CATALYTIC"/>
    <property type="match status" value="1"/>
</dbReference>
<dbReference type="GO" id="GO:0006542">
    <property type="term" value="P:glutamine biosynthetic process"/>
    <property type="evidence" value="ECO:0007669"/>
    <property type="project" value="InterPro"/>
</dbReference>
<evidence type="ECO:0000259" key="6">
    <source>
        <dbReference type="PROSITE" id="PS51987"/>
    </source>
</evidence>
<dbReference type="InterPro" id="IPR014746">
    <property type="entry name" value="Gln_synth/guanido_kin_cat_dom"/>
</dbReference>
<dbReference type="EMBL" id="BNBD01000008">
    <property type="protein sequence ID" value="GHF53983.1"/>
    <property type="molecule type" value="Genomic_DNA"/>
</dbReference>
<dbReference type="InterPro" id="IPR008146">
    <property type="entry name" value="Gln_synth_cat_dom"/>
</dbReference>
<organism evidence="7 8">
    <name type="scientific">Streptomyces mashuensis</name>
    <dbReference type="NCBI Taxonomy" id="33904"/>
    <lineage>
        <taxon>Bacteria</taxon>
        <taxon>Bacillati</taxon>
        <taxon>Actinomycetota</taxon>
        <taxon>Actinomycetes</taxon>
        <taxon>Kitasatosporales</taxon>
        <taxon>Streptomycetaceae</taxon>
        <taxon>Streptomyces</taxon>
    </lineage>
</organism>
<dbReference type="SUPFAM" id="SSF54368">
    <property type="entry name" value="Glutamine synthetase, N-terminal domain"/>
    <property type="match status" value="1"/>
</dbReference>
<dbReference type="SMART" id="SM01230">
    <property type="entry name" value="Gln-synt_C"/>
    <property type="match status" value="1"/>
</dbReference>
<evidence type="ECO:0000313" key="8">
    <source>
        <dbReference type="Proteomes" id="UP000638313"/>
    </source>
</evidence>
<sequence length="465" mass="50433">MTTDVLPTDLDEHRERNTADAAVRELAGRIAEAGVECVYYQVVTLTGRIVGKVAPAARLVRNLENGVQLHPALLTDARVGRTGAMLGAGAAAAECTAMPDLDSFGILPWDTRTAFFFCDLYESGHRPEGVAGRPLAADVRAHLRRVHGGFTARTGLELRSGLELETTWLVPGLEAVGHDDLASTIYHLDHMERYRPVYRKIIAYGQALGFEMTEGNCDDPGQLELNWMFDRAEVTADRLVLHRQICRQVARETGATVSFMPKRATAGLGNGCHHNLSLWRGEHNVLVDPGLTELHLTETGRHALGGILSHTAAATAVMGPTVNSYKRFADEGHFAPLRVDWGMDDKTCAVRVPAIGRLEFKPPDAMVNPYLSHAVLIAAIEDGLTGRTEPGPPEDAGSGTPADRFAALPKTLGEALELLARDRVVTGALGPELTALYTALKADEWERFCCSVTDWEHAMYGQGGC</sequence>
<protein>
    <submittedName>
        <fullName evidence="7">Glutamine synthetase</fullName>
    </submittedName>
</protein>
<accession>A0A919B658</accession>
<evidence type="ECO:0000256" key="4">
    <source>
        <dbReference type="RuleBase" id="RU000384"/>
    </source>
</evidence>
<dbReference type="RefSeq" id="WP_190130934.1">
    <property type="nucleotide sequence ID" value="NZ_BNBD01000008.1"/>
</dbReference>
<feature type="domain" description="GS catalytic" evidence="6">
    <location>
        <begin position="139"/>
        <end position="465"/>
    </location>
</feature>
<evidence type="ECO:0000256" key="5">
    <source>
        <dbReference type="SAM" id="MobiDB-lite"/>
    </source>
</evidence>
<comment type="similarity">
    <text evidence="1 3 4">Belongs to the glutamine synthetase family.</text>
</comment>
<dbReference type="InterPro" id="IPR036651">
    <property type="entry name" value="Gln_synt_N_sf"/>
</dbReference>